<keyword evidence="2" id="KW-0597">Phosphoprotein</keyword>
<dbReference type="PROSITE" id="PS50110">
    <property type="entry name" value="RESPONSE_REGULATORY"/>
    <property type="match status" value="1"/>
</dbReference>
<accession>A0A1H2X312</accession>
<dbReference type="InterPro" id="IPR001789">
    <property type="entry name" value="Sig_transdc_resp-reg_receiver"/>
</dbReference>
<dbReference type="PANTHER" id="PTHR43156">
    <property type="entry name" value="STAGE II SPORULATION PROTEIN E-RELATED"/>
    <property type="match status" value="1"/>
</dbReference>
<dbReference type="GO" id="GO:0000160">
    <property type="term" value="P:phosphorelay signal transduction system"/>
    <property type="evidence" value="ECO:0007669"/>
    <property type="project" value="InterPro"/>
</dbReference>
<dbReference type="SMART" id="SM00331">
    <property type="entry name" value="PP2C_SIG"/>
    <property type="match status" value="1"/>
</dbReference>
<dbReference type="SMART" id="SM00448">
    <property type="entry name" value="REC"/>
    <property type="match status" value="1"/>
</dbReference>
<keyword evidence="1" id="KW-0378">Hydrolase</keyword>
<dbReference type="InterPro" id="IPR052016">
    <property type="entry name" value="Bact_Sigma-Reg"/>
</dbReference>
<dbReference type="STRING" id="564137.SAMN04488238_10447"/>
<dbReference type="SUPFAM" id="SSF52172">
    <property type="entry name" value="CheY-like"/>
    <property type="match status" value="1"/>
</dbReference>
<dbReference type="SUPFAM" id="SSF81606">
    <property type="entry name" value="PP2C-like"/>
    <property type="match status" value="1"/>
</dbReference>
<evidence type="ECO:0000313" key="4">
    <source>
        <dbReference type="EMBL" id="SDW87262.1"/>
    </source>
</evidence>
<dbReference type="AlphaFoldDB" id="A0A1H2X312"/>
<evidence type="ECO:0000256" key="2">
    <source>
        <dbReference type="PROSITE-ProRule" id="PRU00169"/>
    </source>
</evidence>
<dbReference type="RefSeq" id="WP_223814336.1">
    <property type="nucleotide sequence ID" value="NZ_CP061498.1"/>
</dbReference>
<reference evidence="4 5" key="1">
    <citation type="submission" date="2016-10" db="EMBL/GenBank/DDBJ databases">
        <authorList>
            <person name="de Groot N.N."/>
        </authorList>
    </citation>
    <scope>NUCLEOTIDE SEQUENCE [LARGE SCALE GENOMIC DNA]</scope>
    <source>
        <strain evidence="4 5">CGMCC 1.8894</strain>
    </source>
</reference>
<evidence type="ECO:0000259" key="3">
    <source>
        <dbReference type="PROSITE" id="PS50110"/>
    </source>
</evidence>
<evidence type="ECO:0000256" key="1">
    <source>
        <dbReference type="ARBA" id="ARBA00022801"/>
    </source>
</evidence>
<dbReference type="GO" id="GO:0016791">
    <property type="term" value="F:phosphatase activity"/>
    <property type="evidence" value="ECO:0007669"/>
    <property type="project" value="TreeGrafter"/>
</dbReference>
<feature type="modified residue" description="4-aspartylphosphate" evidence="2">
    <location>
        <position position="71"/>
    </location>
</feature>
<gene>
    <name evidence="4" type="ORF">SAMN04488238_10447</name>
</gene>
<dbReference type="EMBL" id="FNOM01000004">
    <property type="protein sequence ID" value="SDW87262.1"/>
    <property type="molecule type" value="Genomic_DNA"/>
</dbReference>
<name>A0A1H2X312_9RHOB</name>
<feature type="domain" description="Response regulatory" evidence="3">
    <location>
        <begin position="22"/>
        <end position="138"/>
    </location>
</feature>
<proteinExistence type="predicted"/>
<dbReference type="Gene3D" id="3.60.40.10">
    <property type="entry name" value="PPM-type phosphatase domain"/>
    <property type="match status" value="1"/>
</dbReference>
<dbReference type="Proteomes" id="UP000198539">
    <property type="component" value="Unassembled WGS sequence"/>
</dbReference>
<organism evidence="4 5">
    <name type="scientific">Roseicitreum antarcticum</name>
    <dbReference type="NCBI Taxonomy" id="564137"/>
    <lineage>
        <taxon>Bacteria</taxon>
        <taxon>Pseudomonadati</taxon>
        <taxon>Pseudomonadota</taxon>
        <taxon>Alphaproteobacteria</taxon>
        <taxon>Rhodobacterales</taxon>
        <taxon>Paracoccaceae</taxon>
        <taxon>Roseicitreum</taxon>
    </lineage>
</organism>
<evidence type="ECO:0000313" key="5">
    <source>
        <dbReference type="Proteomes" id="UP000198539"/>
    </source>
</evidence>
<dbReference type="Pfam" id="PF00072">
    <property type="entry name" value="Response_reg"/>
    <property type="match status" value="1"/>
</dbReference>
<dbReference type="InterPro" id="IPR011006">
    <property type="entry name" value="CheY-like_superfamily"/>
</dbReference>
<sequence length="421" mass="45913">MNDQSGLDSYGDLIADARGIRTVMVVDDSRAHRHLIALHLREWGYDVLQAASGAEALALCRDHPVDLILSDWMMPGMSGIDLCRAFRAMARETYGYFILLTSKTDRGAVAEGLDVGADDFLAKPVHAIELRARIKAGDRLVKLQDRLQFKNARLHDALRKLQSMYDTLDGDLIEARKLQQSLVRERFRDFGRAQVSVLLRPCGHIGGDMVGFFPVTGDVLGLFAFDVSGHGVASAMMTARLAGLLSVASKEQNIALFCAADGYHARAPVDVATRMNNLILSEMRTENYATLAYGVADLRNGQVAMVQAGHPHPIVQRASGAIEWLGDGGLPVGLIAGAEYDGFQIDLLPGDRLLFVSDGVTECTNAQGEELGQDGLATLLDRLRDQRGQALLDTLVWDVARWSGRDEFADDISATLLEYSG</sequence>
<dbReference type="Gene3D" id="3.40.50.2300">
    <property type="match status" value="1"/>
</dbReference>
<dbReference type="Pfam" id="PF07228">
    <property type="entry name" value="SpoIIE"/>
    <property type="match status" value="1"/>
</dbReference>
<dbReference type="InterPro" id="IPR036457">
    <property type="entry name" value="PPM-type-like_dom_sf"/>
</dbReference>
<protein>
    <submittedName>
        <fullName evidence="4">Serine phosphatase RsbU, regulator of sigma subunit</fullName>
    </submittedName>
</protein>
<dbReference type="InterPro" id="IPR001932">
    <property type="entry name" value="PPM-type_phosphatase-like_dom"/>
</dbReference>
<keyword evidence="5" id="KW-1185">Reference proteome</keyword>
<dbReference type="PANTHER" id="PTHR43156:SF2">
    <property type="entry name" value="STAGE II SPORULATION PROTEIN E"/>
    <property type="match status" value="1"/>
</dbReference>